<evidence type="ECO:0000313" key="3">
    <source>
        <dbReference type="Proteomes" id="UP001171945"/>
    </source>
</evidence>
<evidence type="ECO:0000313" key="2">
    <source>
        <dbReference type="EMBL" id="MDM8562480.1"/>
    </source>
</evidence>
<dbReference type="InterPro" id="IPR013210">
    <property type="entry name" value="LRR_N_plant-typ"/>
</dbReference>
<proteinExistence type="predicted"/>
<organism evidence="2 3">
    <name type="scientific">Candidatus Marithioploca araucensis</name>
    <dbReference type="NCBI Taxonomy" id="70273"/>
    <lineage>
        <taxon>Bacteria</taxon>
        <taxon>Pseudomonadati</taxon>
        <taxon>Pseudomonadota</taxon>
        <taxon>Gammaproteobacteria</taxon>
        <taxon>Thiotrichales</taxon>
        <taxon>Thiotrichaceae</taxon>
        <taxon>Candidatus Marithioploca</taxon>
    </lineage>
</organism>
<dbReference type="Gene3D" id="3.80.10.10">
    <property type="entry name" value="Ribonuclease Inhibitor"/>
    <property type="match status" value="1"/>
</dbReference>
<comment type="caution">
    <text evidence="2">The sequence shown here is derived from an EMBL/GenBank/DDBJ whole genome shotgun (WGS) entry which is preliminary data.</text>
</comment>
<feature type="domain" description="Leucine-rich repeat-containing N-terminal plant-type" evidence="1">
    <location>
        <begin position="132"/>
        <end position="170"/>
    </location>
</feature>
<reference evidence="2" key="1">
    <citation type="submission" date="2023-06" db="EMBL/GenBank/DDBJ databases">
        <title>Uncultivated large filamentous bacteria from sulfidic sediments reveal new species and different genomic features in energy metabolism and defense.</title>
        <authorList>
            <person name="Fonseca A."/>
        </authorList>
    </citation>
    <scope>NUCLEOTIDE SEQUENCE</scope>
    <source>
        <strain evidence="2">HSG4</strain>
    </source>
</reference>
<dbReference type="Pfam" id="PF08263">
    <property type="entry name" value="LRRNT_2"/>
    <property type="match status" value="1"/>
</dbReference>
<keyword evidence="3" id="KW-1185">Reference proteome</keyword>
<evidence type="ECO:0000259" key="1">
    <source>
        <dbReference type="Pfam" id="PF08263"/>
    </source>
</evidence>
<protein>
    <recommendedName>
        <fullName evidence="1">Leucine-rich repeat-containing N-terminal plant-type domain-containing protein</fullName>
    </recommendedName>
</protein>
<accession>A0ABT7VS34</accession>
<name>A0ABT7VS34_9GAMM</name>
<feature type="non-terminal residue" evidence="2">
    <location>
        <position position="1"/>
    </location>
</feature>
<dbReference type="InterPro" id="IPR032675">
    <property type="entry name" value="LRR_dom_sf"/>
</dbReference>
<gene>
    <name evidence="2" type="ORF">QUF54_03915</name>
</gene>
<dbReference type="EMBL" id="JAUCGM010000169">
    <property type="protein sequence ID" value="MDM8562480.1"/>
    <property type="molecule type" value="Genomic_DNA"/>
</dbReference>
<sequence length="199" mass="22087">GFHFVPTHPTFLFSCACVVTSKDKKRVSYQNLVVSLNVGWVGTKWKPTDPLGNLTNLVSLRLNNNPDLTGPLPDTLTVLSLNTFYFNSTDLCEPIDSPFQTWLGEISNLGSTGVRCETGVFVNCNVTDIPSSECEVLIAFYNSTDGDNWSNRSGWPLTNTACNWYGVTCSDVDGKTCDWAFSFFKPIGRQHSVRVRLLD</sequence>
<dbReference type="Proteomes" id="UP001171945">
    <property type="component" value="Unassembled WGS sequence"/>
</dbReference>